<reference evidence="12" key="2">
    <citation type="journal article" date="2021" name="PeerJ">
        <title>Extensive microbial diversity within the chicken gut microbiome revealed by metagenomics and culture.</title>
        <authorList>
            <person name="Gilroy R."/>
            <person name="Ravi A."/>
            <person name="Getino M."/>
            <person name="Pursley I."/>
            <person name="Horton D.L."/>
            <person name="Alikhan N.F."/>
            <person name="Baker D."/>
            <person name="Gharbi K."/>
            <person name="Hall N."/>
            <person name="Watson M."/>
            <person name="Adriaenssens E.M."/>
            <person name="Foster-Nyarko E."/>
            <person name="Jarju S."/>
            <person name="Secka A."/>
            <person name="Antonio M."/>
            <person name="Oren A."/>
            <person name="Chaudhuri R.R."/>
            <person name="La Ragione R."/>
            <person name="Hildebrand F."/>
            <person name="Pallen M.J."/>
        </authorList>
    </citation>
    <scope>NUCLEOTIDE SEQUENCE</scope>
    <source>
        <strain evidence="12">ChiHcec3-11533</strain>
    </source>
</reference>
<dbReference type="FunFam" id="3.40.50.300:FF:000221">
    <property type="entry name" value="Multidrug ABC transporter ATP-binding protein"/>
    <property type="match status" value="1"/>
</dbReference>
<dbReference type="PANTHER" id="PTHR43394:SF1">
    <property type="entry name" value="ATP-BINDING CASSETTE SUB-FAMILY B MEMBER 10, MITOCHONDRIAL"/>
    <property type="match status" value="1"/>
</dbReference>
<keyword evidence="7 9" id="KW-1133">Transmembrane helix</keyword>
<evidence type="ECO:0000256" key="2">
    <source>
        <dbReference type="ARBA" id="ARBA00022448"/>
    </source>
</evidence>
<name>A0A9D1IDE0_9FIRM</name>
<accession>A0A9D1IDE0</accession>
<evidence type="ECO:0000256" key="7">
    <source>
        <dbReference type="ARBA" id="ARBA00022989"/>
    </source>
</evidence>
<dbReference type="InterPro" id="IPR011527">
    <property type="entry name" value="ABC1_TM_dom"/>
</dbReference>
<dbReference type="Pfam" id="PF00005">
    <property type="entry name" value="ABC_tran"/>
    <property type="match status" value="1"/>
</dbReference>
<dbReference type="InterPro" id="IPR003593">
    <property type="entry name" value="AAA+_ATPase"/>
</dbReference>
<keyword evidence="8 9" id="KW-0472">Membrane</keyword>
<dbReference type="GO" id="GO:0005886">
    <property type="term" value="C:plasma membrane"/>
    <property type="evidence" value="ECO:0007669"/>
    <property type="project" value="UniProtKB-SubCell"/>
</dbReference>
<feature type="domain" description="ABC transmembrane type-1" evidence="11">
    <location>
        <begin position="21"/>
        <end position="331"/>
    </location>
</feature>
<gene>
    <name evidence="12" type="ORF">IAB02_04460</name>
</gene>
<comment type="caution">
    <text evidence="12">The sequence shown here is derived from an EMBL/GenBank/DDBJ whole genome shotgun (WGS) entry which is preliminary data.</text>
</comment>
<feature type="domain" description="ABC transporter" evidence="10">
    <location>
        <begin position="363"/>
        <end position="601"/>
    </location>
</feature>
<sequence length="621" mass="69615">MRSRRIRLLAEMMRGNRLRYLGAVLAMATAAAISFVSPMVLRGVIDALTAASEGDWSAPVKLPGPLGAFFTTRGGVRYLVGHLWQMAVILLSIYLLSGLMQYLRGRLIAQSSERFAENLRNRLYTHLDSLPFNYHARAQTGDLIQRCTSDVETIRRFLSNQSVEVFRTIVMLAIGIPVLAGISWRATLFSVMLFLPMALLAIWFFKWVRRYFTISDTAEGRMSAVLQENLTGVRVVRAFGRQAYEEEKFNAANDDLHKKTLKLYDIMALFWSCSDGIGTLQISIALIAGVVIAVNGWGNLSAGDVTVFVSYVSMLIWPVRQLGRVLSEFGKSLVSLERLDEILRQPPEQETEGAFDAPLDRDIRFEHVRFCYSEDAPLLKDVHFSVRAGQTVAILGATGSGKSTMMQLLQRLYDVKGGQITIGGVPIEKIRKQWLRSRVGLILQEPFLYSRTVRDNIRITVPDADAEQVARAARLACADGFIREFERGYETPVGERGVTLSGGQKQRVAIARTLLRENDILIFDDSLSAVDTQTDRAIRQALRELREEGEKTATTFIISHRLTTLSEADLILVLEDGVICQQGTHSELIQKEGLYRRIYQIQSALEEEIAEPNKSGDEVSR</sequence>
<keyword evidence="4 9" id="KW-0812">Transmembrane</keyword>
<dbReference type="Gene3D" id="1.20.1560.10">
    <property type="entry name" value="ABC transporter type 1, transmembrane domain"/>
    <property type="match status" value="1"/>
</dbReference>
<dbReference type="InterPro" id="IPR017871">
    <property type="entry name" value="ABC_transporter-like_CS"/>
</dbReference>
<feature type="transmembrane region" description="Helical" evidence="9">
    <location>
        <begin position="268"/>
        <end position="294"/>
    </location>
</feature>
<dbReference type="PROSITE" id="PS50929">
    <property type="entry name" value="ABC_TM1F"/>
    <property type="match status" value="1"/>
</dbReference>
<dbReference type="Pfam" id="PF00664">
    <property type="entry name" value="ABC_membrane"/>
    <property type="match status" value="1"/>
</dbReference>
<dbReference type="GO" id="GO:0016887">
    <property type="term" value="F:ATP hydrolysis activity"/>
    <property type="evidence" value="ECO:0007669"/>
    <property type="project" value="InterPro"/>
</dbReference>
<dbReference type="InterPro" id="IPR039421">
    <property type="entry name" value="Type_1_exporter"/>
</dbReference>
<feature type="transmembrane region" description="Helical" evidence="9">
    <location>
        <begin position="165"/>
        <end position="182"/>
    </location>
</feature>
<dbReference type="Proteomes" id="UP000824072">
    <property type="component" value="Unassembled WGS sequence"/>
</dbReference>
<evidence type="ECO:0000256" key="6">
    <source>
        <dbReference type="ARBA" id="ARBA00022840"/>
    </source>
</evidence>
<evidence type="ECO:0000256" key="8">
    <source>
        <dbReference type="ARBA" id="ARBA00023136"/>
    </source>
</evidence>
<comment type="subcellular location">
    <subcellularLocation>
        <location evidence="1">Cell membrane</location>
        <topology evidence="1">Multi-pass membrane protein</topology>
    </subcellularLocation>
</comment>
<evidence type="ECO:0000256" key="3">
    <source>
        <dbReference type="ARBA" id="ARBA00022475"/>
    </source>
</evidence>
<dbReference type="GO" id="GO:0005524">
    <property type="term" value="F:ATP binding"/>
    <property type="evidence" value="ECO:0007669"/>
    <property type="project" value="UniProtKB-KW"/>
</dbReference>
<feature type="transmembrane region" description="Helical" evidence="9">
    <location>
        <begin position="75"/>
        <end position="96"/>
    </location>
</feature>
<keyword evidence="5" id="KW-0547">Nucleotide-binding</keyword>
<evidence type="ECO:0000259" key="11">
    <source>
        <dbReference type="PROSITE" id="PS50929"/>
    </source>
</evidence>
<dbReference type="Gene3D" id="3.40.50.300">
    <property type="entry name" value="P-loop containing nucleotide triphosphate hydrolases"/>
    <property type="match status" value="1"/>
</dbReference>
<evidence type="ECO:0000256" key="5">
    <source>
        <dbReference type="ARBA" id="ARBA00022741"/>
    </source>
</evidence>
<dbReference type="PANTHER" id="PTHR43394">
    <property type="entry name" value="ATP-DEPENDENT PERMEASE MDL1, MITOCHONDRIAL"/>
    <property type="match status" value="1"/>
</dbReference>
<dbReference type="GO" id="GO:0015421">
    <property type="term" value="F:ABC-type oligopeptide transporter activity"/>
    <property type="evidence" value="ECO:0007669"/>
    <property type="project" value="TreeGrafter"/>
</dbReference>
<protein>
    <submittedName>
        <fullName evidence="12">ABC transporter ATP-binding protein</fullName>
    </submittedName>
</protein>
<feature type="transmembrane region" description="Helical" evidence="9">
    <location>
        <begin position="188"/>
        <end position="205"/>
    </location>
</feature>
<dbReference type="PROSITE" id="PS50893">
    <property type="entry name" value="ABC_TRANSPORTER_2"/>
    <property type="match status" value="1"/>
</dbReference>
<evidence type="ECO:0000259" key="10">
    <source>
        <dbReference type="PROSITE" id="PS50893"/>
    </source>
</evidence>
<proteinExistence type="predicted"/>
<dbReference type="SUPFAM" id="SSF90123">
    <property type="entry name" value="ABC transporter transmembrane region"/>
    <property type="match status" value="1"/>
</dbReference>
<dbReference type="CDD" id="cd18542">
    <property type="entry name" value="ABC_6TM_YknU_like"/>
    <property type="match status" value="1"/>
</dbReference>
<organism evidence="12 13">
    <name type="scientific">Candidatus Pullichristensenella excrementigallinarum</name>
    <dbReference type="NCBI Taxonomy" id="2840907"/>
    <lineage>
        <taxon>Bacteria</taxon>
        <taxon>Bacillati</taxon>
        <taxon>Bacillota</taxon>
        <taxon>Clostridia</taxon>
        <taxon>Candidatus Pullichristensenella</taxon>
    </lineage>
</organism>
<keyword evidence="2" id="KW-0813">Transport</keyword>
<dbReference type="EMBL" id="DVMU01000095">
    <property type="protein sequence ID" value="HIU33794.1"/>
    <property type="molecule type" value="Genomic_DNA"/>
</dbReference>
<evidence type="ECO:0000256" key="1">
    <source>
        <dbReference type="ARBA" id="ARBA00004651"/>
    </source>
</evidence>
<dbReference type="InterPro" id="IPR003439">
    <property type="entry name" value="ABC_transporter-like_ATP-bd"/>
</dbReference>
<evidence type="ECO:0000313" key="12">
    <source>
        <dbReference type="EMBL" id="HIU33794.1"/>
    </source>
</evidence>
<reference evidence="12" key="1">
    <citation type="submission" date="2020-10" db="EMBL/GenBank/DDBJ databases">
        <authorList>
            <person name="Gilroy R."/>
        </authorList>
    </citation>
    <scope>NUCLEOTIDE SEQUENCE</scope>
    <source>
        <strain evidence="12">ChiHcec3-11533</strain>
    </source>
</reference>
<dbReference type="AlphaFoldDB" id="A0A9D1IDE0"/>
<evidence type="ECO:0000256" key="9">
    <source>
        <dbReference type="SAM" id="Phobius"/>
    </source>
</evidence>
<dbReference type="InterPro" id="IPR027417">
    <property type="entry name" value="P-loop_NTPase"/>
</dbReference>
<evidence type="ECO:0000313" key="13">
    <source>
        <dbReference type="Proteomes" id="UP000824072"/>
    </source>
</evidence>
<dbReference type="SMART" id="SM00382">
    <property type="entry name" value="AAA"/>
    <property type="match status" value="1"/>
</dbReference>
<dbReference type="SUPFAM" id="SSF52540">
    <property type="entry name" value="P-loop containing nucleoside triphosphate hydrolases"/>
    <property type="match status" value="1"/>
</dbReference>
<dbReference type="InterPro" id="IPR036640">
    <property type="entry name" value="ABC1_TM_sf"/>
</dbReference>
<dbReference type="PROSITE" id="PS00211">
    <property type="entry name" value="ABC_TRANSPORTER_1"/>
    <property type="match status" value="1"/>
</dbReference>
<evidence type="ECO:0000256" key="4">
    <source>
        <dbReference type="ARBA" id="ARBA00022692"/>
    </source>
</evidence>
<keyword evidence="3" id="KW-1003">Cell membrane</keyword>
<keyword evidence="6 12" id="KW-0067">ATP-binding</keyword>